<dbReference type="SUPFAM" id="SSF101898">
    <property type="entry name" value="NHL repeat"/>
    <property type="match status" value="1"/>
</dbReference>
<evidence type="ECO:0000259" key="3">
    <source>
        <dbReference type="Pfam" id="PF13449"/>
    </source>
</evidence>
<dbReference type="Pfam" id="PF13449">
    <property type="entry name" value="Phytase-like"/>
    <property type="match status" value="1"/>
</dbReference>
<feature type="compositionally biased region" description="Polar residues" evidence="1">
    <location>
        <begin position="256"/>
        <end position="266"/>
    </location>
</feature>
<protein>
    <submittedName>
        <fullName evidence="4">Outer membrane autotransporter</fullName>
    </submittedName>
</protein>
<proteinExistence type="predicted"/>
<feature type="signal peptide" evidence="2">
    <location>
        <begin position="1"/>
        <end position="20"/>
    </location>
</feature>
<dbReference type="PANTHER" id="PTHR37957:SF1">
    <property type="entry name" value="PHYTASE-LIKE DOMAIN-CONTAINING PROTEIN"/>
    <property type="match status" value="1"/>
</dbReference>
<keyword evidence="2" id="KW-0732">Signal</keyword>
<evidence type="ECO:0000256" key="2">
    <source>
        <dbReference type="SAM" id="SignalP"/>
    </source>
</evidence>
<name>A0A9P9E3N0_9HYPO</name>
<dbReference type="OrthoDB" id="425936at2759"/>
<dbReference type="PANTHER" id="PTHR37957">
    <property type="entry name" value="BLR7070 PROTEIN"/>
    <property type="match status" value="1"/>
</dbReference>
<evidence type="ECO:0000313" key="5">
    <source>
        <dbReference type="Proteomes" id="UP000738349"/>
    </source>
</evidence>
<dbReference type="EMBL" id="JAGMUV010000017">
    <property type="protein sequence ID" value="KAH7130840.1"/>
    <property type="molecule type" value="Genomic_DNA"/>
</dbReference>
<dbReference type="AlphaFoldDB" id="A0A9P9E3N0"/>
<feature type="chain" id="PRO_5040453409" evidence="2">
    <location>
        <begin position="21"/>
        <end position="524"/>
    </location>
</feature>
<evidence type="ECO:0000313" key="4">
    <source>
        <dbReference type="EMBL" id="KAH7130840.1"/>
    </source>
</evidence>
<feature type="region of interest" description="Disordered" evidence="1">
    <location>
        <begin position="239"/>
        <end position="266"/>
    </location>
</feature>
<keyword evidence="5" id="KW-1185">Reference proteome</keyword>
<reference evidence="4" key="1">
    <citation type="journal article" date="2021" name="Nat. Commun.">
        <title>Genetic determinants of endophytism in the Arabidopsis root mycobiome.</title>
        <authorList>
            <person name="Mesny F."/>
            <person name="Miyauchi S."/>
            <person name="Thiergart T."/>
            <person name="Pickel B."/>
            <person name="Atanasova L."/>
            <person name="Karlsson M."/>
            <person name="Huettel B."/>
            <person name="Barry K.W."/>
            <person name="Haridas S."/>
            <person name="Chen C."/>
            <person name="Bauer D."/>
            <person name="Andreopoulos W."/>
            <person name="Pangilinan J."/>
            <person name="LaButti K."/>
            <person name="Riley R."/>
            <person name="Lipzen A."/>
            <person name="Clum A."/>
            <person name="Drula E."/>
            <person name="Henrissat B."/>
            <person name="Kohler A."/>
            <person name="Grigoriev I.V."/>
            <person name="Martin F.M."/>
            <person name="Hacquard S."/>
        </authorList>
    </citation>
    <scope>NUCLEOTIDE SEQUENCE</scope>
    <source>
        <strain evidence="4">MPI-CAGE-AT-0147</strain>
    </source>
</reference>
<feature type="domain" description="Phytase-like" evidence="3">
    <location>
        <begin position="82"/>
        <end position="482"/>
    </location>
</feature>
<gene>
    <name evidence="4" type="ORF">EDB81DRAFT_807578</name>
</gene>
<sequence>MVGWFSSLAAVAITVSVAVATPASSAGAVLSTTCNDKSYTYNELAGYGFVPSAARDKYGDSISLGSSIAFASWAKKGSKYQGKLYGLPDRGWNTNGTVNFQPRIHEFTVTLTLASGATVQDPSPPNVAFVYEDTILLTGPDGNPITGLDADQTGGLKYSGFPILPAATYTGDGFGGDGSGGKRATLDAEALVLAEDGGFWISDEYGPYIYKFNKKGKMTVAVAPPDAILSLRNGSVSFSSNNPPLYNPEKEPVPSDPTQGRQTNQGFEGMTASPDGKSLWVLLQSVALQDGGQAKKTRRYSRLLQYSIKGKGGHGQTPTPVYKAEYVVPLPTFTDTSGKKLVAAQSEMHFVSDKQFFFLPRDSNNGHGMSNSESVYRHIDIFDISAATNVKGATHDGFNDAIASSDGVLNDKIVPATVCSFLDFNVNSQLNRFGMHNGGSQDGALLNEKWEGIALVPVDRKDRTGKSDGDEYFLFASSDNDFVTQNGFMNFGRNTFSDESGYDLDSQMLVFRVTLPKGSKPLVG</sequence>
<evidence type="ECO:0000256" key="1">
    <source>
        <dbReference type="SAM" id="MobiDB-lite"/>
    </source>
</evidence>
<comment type="caution">
    <text evidence="4">The sequence shown here is derived from an EMBL/GenBank/DDBJ whole genome shotgun (WGS) entry which is preliminary data.</text>
</comment>
<organism evidence="4 5">
    <name type="scientific">Dactylonectria macrodidyma</name>
    <dbReference type="NCBI Taxonomy" id="307937"/>
    <lineage>
        <taxon>Eukaryota</taxon>
        <taxon>Fungi</taxon>
        <taxon>Dikarya</taxon>
        <taxon>Ascomycota</taxon>
        <taxon>Pezizomycotina</taxon>
        <taxon>Sordariomycetes</taxon>
        <taxon>Hypocreomycetidae</taxon>
        <taxon>Hypocreales</taxon>
        <taxon>Nectriaceae</taxon>
        <taxon>Dactylonectria</taxon>
    </lineage>
</organism>
<accession>A0A9P9E3N0</accession>
<dbReference type="InterPro" id="IPR027372">
    <property type="entry name" value="Phytase-like_dom"/>
</dbReference>
<dbReference type="Proteomes" id="UP000738349">
    <property type="component" value="Unassembled WGS sequence"/>
</dbReference>